<reference evidence="2 3" key="1">
    <citation type="submission" date="2017-01" db="EMBL/GenBank/DDBJ databases">
        <authorList>
            <person name="Mah S.A."/>
            <person name="Swanson W.J."/>
            <person name="Moy G.W."/>
            <person name="Vacquier V.D."/>
        </authorList>
    </citation>
    <scope>NUCLEOTIDE SEQUENCE [LARGE SCALE GENOMIC DNA]</scope>
    <source>
        <strain evidence="2 3">GSMNP</strain>
    </source>
</reference>
<dbReference type="SUPFAM" id="SSF56672">
    <property type="entry name" value="DNA/RNA polymerases"/>
    <property type="match status" value="1"/>
</dbReference>
<dbReference type="InterPro" id="IPR043502">
    <property type="entry name" value="DNA/RNA_pol_sf"/>
</dbReference>
<dbReference type="InterPro" id="IPR000477">
    <property type="entry name" value="RT_dom"/>
</dbReference>
<evidence type="ECO:0000313" key="2">
    <source>
        <dbReference type="EMBL" id="OMJ16673.1"/>
    </source>
</evidence>
<dbReference type="PANTHER" id="PTHR47027:SF20">
    <property type="entry name" value="REVERSE TRANSCRIPTASE-LIKE PROTEIN WITH RNA-DIRECTED DNA POLYMERASE DOMAIN"/>
    <property type="match status" value="1"/>
</dbReference>
<dbReference type="PROSITE" id="PS50878">
    <property type="entry name" value="RT_POL"/>
    <property type="match status" value="1"/>
</dbReference>
<dbReference type="OrthoDB" id="1421278at2759"/>
<organism evidence="2 3">
    <name type="scientific">Smittium culicis</name>
    <dbReference type="NCBI Taxonomy" id="133412"/>
    <lineage>
        <taxon>Eukaryota</taxon>
        <taxon>Fungi</taxon>
        <taxon>Fungi incertae sedis</taxon>
        <taxon>Zoopagomycota</taxon>
        <taxon>Kickxellomycotina</taxon>
        <taxon>Harpellomycetes</taxon>
        <taxon>Harpellales</taxon>
        <taxon>Legeriomycetaceae</taxon>
        <taxon>Smittium</taxon>
    </lineage>
</organism>
<gene>
    <name evidence="2" type="ORF">AYI70_g6447</name>
</gene>
<keyword evidence="2" id="KW-0695">RNA-directed DNA polymerase</keyword>
<accession>A0A1R1XPX2</accession>
<keyword evidence="2" id="KW-0548">Nucleotidyltransferase</keyword>
<dbReference type="EMBL" id="LSSN01002263">
    <property type="protein sequence ID" value="OMJ16673.1"/>
    <property type="molecule type" value="Genomic_DNA"/>
</dbReference>
<proteinExistence type="predicted"/>
<dbReference type="Proteomes" id="UP000187283">
    <property type="component" value="Unassembled WGS sequence"/>
</dbReference>
<evidence type="ECO:0000259" key="1">
    <source>
        <dbReference type="PROSITE" id="PS50878"/>
    </source>
</evidence>
<protein>
    <submittedName>
        <fullName evidence="2">RNA-directed DNA polymerase from mobile element jockey</fullName>
    </submittedName>
</protein>
<keyword evidence="2" id="KW-0808">Transferase</keyword>
<dbReference type="AlphaFoldDB" id="A0A1R1XPX2"/>
<dbReference type="Pfam" id="PF00078">
    <property type="entry name" value="RVT_1"/>
    <property type="match status" value="1"/>
</dbReference>
<sequence>MCVRVGDKISKLVEYNCGVRQGCPASPLLFDIYINDLLDGIKGVKIPGMEAEISGLLFADDAVVLAESPAELQIALEKISAWSQKWEMEINQEKCGVMGINSNTGMLFTIMGKPVAQVPEYKYLGVVFNDKWNNSTALKSNCENGRKAFHSMYYFLSRKDIPTIMRITLVRSVLIPILCYGGEIFGMSAVRCGILQKVADDAIRLVSGVGRSTALQRLRNELKIEDIFTRRSDQQAVKESIGYLGQRNCPLEKAVSEGSPK</sequence>
<dbReference type="PRINTS" id="PR01345">
    <property type="entry name" value="CERVTRCPTASE"/>
</dbReference>
<feature type="domain" description="Reverse transcriptase" evidence="1">
    <location>
        <begin position="1"/>
        <end position="128"/>
    </location>
</feature>
<keyword evidence="3" id="KW-1185">Reference proteome</keyword>
<dbReference type="InterPro" id="IPR043128">
    <property type="entry name" value="Rev_trsase/Diguanyl_cyclase"/>
</dbReference>
<dbReference type="GO" id="GO:0003964">
    <property type="term" value="F:RNA-directed DNA polymerase activity"/>
    <property type="evidence" value="ECO:0007669"/>
    <property type="project" value="UniProtKB-KW"/>
</dbReference>
<dbReference type="PANTHER" id="PTHR47027">
    <property type="entry name" value="REVERSE TRANSCRIPTASE DOMAIN-CONTAINING PROTEIN"/>
    <property type="match status" value="1"/>
</dbReference>
<evidence type="ECO:0000313" key="3">
    <source>
        <dbReference type="Proteomes" id="UP000187283"/>
    </source>
</evidence>
<comment type="caution">
    <text evidence="2">The sequence shown here is derived from an EMBL/GenBank/DDBJ whole genome shotgun (WGS) entry which is preliminary data.</text>
</comment>
<name>A0A1R1XPX2_9FUNG</name>
<dbReference type="Gene3D" id="3.30.70.270">
    <property type="match status" value="1"/>
</dbReference>